<evidence type="ECO:0000256" key="4">
    <source>
        <dbReference type="ARBA" id="ARBA00022692"/>
    </source>
</evidence>
<dbReference type="InterPro" id="IPR010656">
    <property type="entry name" value="DctM"/>
</dbReference>
<evidence type="ECO:0000256" key="2">
    <source>
        <dbReference type="ARBA" id="ARBA00022475"/>
    </source>
</evidence>
<comment type="subcellular location">
    <subcellularLocation>
        <location evidence="1 7">Cell inner membrane</location>
        <topology evidence="1 7">Multi-pass membrane protein</topology>
    </subcellularLocation>
</comment>
<evidence type="ECO:0000256" key="5">
    <source>
        <dbReference type="ARBA" id="ARBA00022989"/>
    </source>
</evidence>
<dbReference type="EMBL" id="WITC01000033">
    <property type="protein sequence ID" value="MQX14737.1"/>
    <property type="molecule type" value="Genomic_DNA"/>
</dbReference>
<protein>
    <submittedName>
        <fullName evidence="10">TRAP transporter large permease subunit</fullName>
    </submittedName>
</protein>
<keyword evidence="5 8" id="KW-1133">Transmembrane helix</keyword>
<dbReference type="Pfam" id="PF06808">
    <property type="entry name" value="DctM"/>
    <property type="match status" value="1"/>
</dbReference>
<name>A0A6N7LA07_SINTE</name>
<feature type="transmembrane region" description="Helical" evidence="8">
    <location>
        <begin position="41"/>
        <end position="64"/>
    </location>
</feature>
<dbReference type="PIRSF" id="PIRSF006066">
    <property type="entry name" value="HI0050"/>
    <property type="match status" value="1"/>
</dbReference>
<evidence type="ECO:0000256" key="1">
    <source>
        <dbReference type="ARBA" id="ARBA00004429"/>
    </source>
</evidence>
<dbReference type="RefSeq" id="WP_153437967.1">
    <property type="nucleotide sequence ID" value="NZ_JACIGA010000008.1"/>
</dbReference>
<keyword evidence="2" id="KW-1003">Cell membrane</keyword>
<dbReference type="Proteomes" id="UP000439983">
    <property type="component" value="Unassembled WGS sequence"/>
</dbReference>
<comment type="caution">
    <text evidence="10">The sequence shown here is derived from an EMBL/GenBank/DDBJ whole genome shotgun (WGS) entry which is preliminary data.</text>
</comment>
<feature type="transmembrane region" description="Helical" evidence="8">
    <location>
        <begin position="433"/>
        <end position="460"/>
    </location>
</feature>
<feature type="transmembrane region" description="Helical" evidence="8">
    <location>
        <begin position="264"/>
        <end position="294"/>
    </location>
</feature>
<dbReference type="InterPro" id="IPR004681">
    <property type="entry name" value="TRAP_DctM"/>
</dbReference>
<dbReference type="OrthoDB" id="7374726at2"/>
<feature type="transmembrane region" description="Helical" evidence="8">
    <location>
        <begin position="353"/>
        <end position="384"/>
    </location>
</feature>
<evidence type="ECO:0000256" key="6">
    <source>
        <dbReference type="ARBA" id="ARBA00023136"/>
    </source>
</evidence>
<feature type="transmembrane region" description="Helical" evidence="8">
    <location>
        <begin position="314"/>
        <end position="332"/>
    </location>
</feature>
<dbReference type="PANTHER" id="PTHR33362:SF3">
    <property type="entry name" value="SIALIC ACID TRAP TRANSPORTER PERMEASE PROTEIN SIAT"/>
    <property type="match status" value="1"/>
</dbReference>
<sequence>MLLLVGSFLVLMVVGVPVAISMAAASVLYLVFYNVAPDIIAAQRMIAGVESFPLLAVPFFILAGNLMNSAGVTGRIYSFAVALVGWMKGGLAQVNIIGSVIFSGMSGTALADAAGIGTIEIKAMKDHGYPVEAAVGVTAASATLGPIFPPSLPFVIYGMMANVSIGALFMAGIVPGVVMTVLMMLTVAIYAYKRGWGSDTPFEMKRLLSASLEVVVVLAVPVVVYLLMAAGLSMNAAVGIALVVLLALDWYFDFSAVMALMTPVILIGGMTMGWFTPTEAAVAAVLWSLFLGLVRYRTMTVSTLTRATFDTIETTASVLFIVTAASIFAWLLTVSQAAQMLSGAILTITENKWVFLILVNLLMLFVGCFLDTIAAITILVPILLPLSTQFGIDPVHFGLIMTLNLMIGLLHPPLGMVLFVLSRVAKLSVEKTTMAILPWLLPLFIALILITFVPAITLWLPGVVGLIR</sequence>
<evidence type="ECO:0000313" key="10">
    <source>
        <dbReference type="EMBL" id="MQX14737.1"/>
    </source>
</evidence>
<feature type="domain" description="TRAP C4-dicarboxylate transport system permease DctM subunit" evidence="9">
    <location>
        <begin position="5"/>
        <end position="456"/>
    </location>
</feature>
<keyword evidence="6 8" id="KW-0472">Membrane</keyword>
<evidence type="ECO:0000259" key="9">
    <source>
        <dbReference type="Pfam" id="PF06808"/>
    </source>
</evidence>
<dbReference type="GO" id="GO:0022857">
    <property type="term" value="F:transmembrane transporter activity"/>
    <property type="evidence" value="ECO:0007669"/>
    <property type="project" value="UniProtKB-UniRule"/>
</dbReference>
<accession>A0A6N7LA07</accession>
<evidence type="ECO:0000313" key="11">
    <source>
        <dbReference type="Proteomes" id="UP000439983"/>
    </source>
</evidence>
<organism evidence="10 11">
    <name type="scientific">Sinorhizobium terangae</name>
    <dbReference type="NCBI Taxonomy" id="110322"/>
    <lineage>
        <taxon>Bacteria</taxon>
        <taxon>Pseudomonadati</taxon>
        <taxon>Pseudomonadota</taxon>
        <taxon>Alphaproteobacteria</taxon>
        <taxon>Hyphomicrobiales</taxon>
        <taxon>Rhizobiaceae</taxon>
        <taxon>Sinorhizobium/Ensifer group</taxon>
        <taxon>Sinorhizobium</taxon>
    </lineage>
</organism>
<reference evidence="10 11" key="1">
    <citation type="journal article" date="2013" name="Genome Biol.">
        <title>Comparative genomics of the core and accessory genomes of 48 Sinorhizobium strains comprising five genospecies.</title>
        <authorList>
            <person name="Sugawara M."/>
            <person name="Epstein B."/>
            <person name="Badgley B.D."/>
            <person name="Unno T."/>
            <person name="Xu L."/>
            <person name="Reese J."/>
            <person name="Gyaneshwar P."/>
            <person name="Denny R."/>
            <person name="Mudge J."/>
            <person name="Bharti A.K."/>
            <person name="Farmer A.D."/>
            <person name="May G.D."/>
            <person name="Woodward J.E."/>
            <person name="Medigue C."/>
            <person name="Vallenet D."/>
            <person name="Lajus A."/>
            <person name="Rouy Z."/>
            <person name="Martinez-Vaz B."/>
            <person name="Tiffin P."/>
            <person name="Young N.D."/>
            <person name="Sadowsky M.J."/>
        </authorList>
    </citation>
    <scope>NUCLEOTIDE SEQUENCE [LARGE SCALE GENOMIC DNA]</scope>
    <source>
        <strain evidence="10 11">USDA4894</strain>
    </source>
</reference>
<feature type="transmembrane region" description="Helical" evidence="8">
    <location>
        <begin position="154"/>
        <end position="187"/>
    </location>
</feature>
<keyword evidence="11" id="KW-1185">Reference proteome</keyword>
<evidence type="ECO:0000256" key="8">
    <source>
        <dbReference type="SAM" id="Phobius"/>
    </source>
</evidence>
<evidence type="ECO:0000256" key="3">
    <source>
        <dbReference type="ARBA" id="ARBA00022519"/>
    </source>
</evidence>
<keyword evidence="4 8" id="KW-0812">Transmembrane</keyword>
<gene>
    <name evidence="10" type="ORF">GHK62_08210</name>
</gene>
<keyword evidence="3 7" id="KW-0997">Cell inner membrane</keyword>
<evidence type="ECO:0000256" key="7">
    <source>
        <dbReference type="RuleBase" id="RU369079"/>
    </source>
</evidence>
<dbReference type="AlphaFoldDB" id="A0A6N7LA07"/>
<keyword evidence="7" id="KW-0813">Transport</keyword>
<comment type="function">
    <text evidence="7">Part of the tripartite ATP-independent periplasmic (TRAP) transport system.</text>
</comment>
<feature type="transmembrane region" description="Helical" evidence="8">
    <location>
        <begin position="396"/>
        <end position="421"/>
    </location>
</feature>
<feature type="transmembrane region" description="Helical" evidence="8">
    <location>
        <begin position="207"/>
        <end position="228"/>
    </location>
</feature>
<dbReference type="PANTHER" id="PTHR33362">
    <property type="entry name" value="SIALIC ACID TRAP TRANSPORTER PERMEASE PROTEIN SIAT-RELATED"/>
    <property type="match status" value="1"/>
</dbReference>
<dbReference type="GO" id="GO:0005886">
    <property type="term" value="C:plasma membrane"/>
    <property type="evidence" value="ECO:0007669"/>
    <property type="project" value="UniProtKB-SubCell"/>
</dbReference>
<feature type="transmembrane region" description="Helical" evidence="8">
    <location>
        <begin position="234"/>
        <end position="252"/>
    </location>
</feature>
<proteinExistence type="predicted"/>
<feature type="transmembrane region" description="Helical" evidence="8">
    <location>
        <begin position="76"/>
        <end position="102"/>
    </location>
</feature>